<proteinExistence type="predicted"/>
<feature type="region of interest" description="Disordered" evidence="1">
    <location>
        <begin position="1"/>
        <end position="24"/>
    </location>
</feature>
<evidence type="ECO:0000313" key="2">
    <source>
        <dbReference type="EMBL" id="KAJ8400665.1"/>
    </source>
</evidence>
<name>A0AAD7WL34_9TELE</name>
<protein>
    <submittedName>
        <fullName evidence="2">Uncharacterized protein</fullName>
    </submittedName>
</protein>
<reference evidence="2" key="1">
    <citation type="journal article" date="2023" name="Science">
        <title>Genome structures resolve the early diversification of teleost fishes.</title>
        <authorList>
            <person name="Parey E."/>
            <person name="Louis A."/>
            <person name="Montfort J."/>
            <person name="Bouchez O."/>
            <person name="Roques C."/>
            <person name="Iampietro C."/>
            <person name="Lluch J."/>
            <person name="Castinel A."/>
            <person name="Donnadieu C."/>
            <person name="Desvignes T."/>
            <person name="Floi Bucao C."/>
            <person name="Jouanno E."/>
            <person name="Wen M."/>
            <person name="Mejri S."/>
            <person name="Dirks R."/>
            <person name="Jansen H."/>
            <person name="Henkel C."/>
            <person name="Chen W.J."/>
            <person name="Zahm M."/>
            <person name="Cabau C."/>
            <person name="Klopp C."/>
            <person name="Thompson A.W."/>
            <person name="Robinson-Rechavi M."/>
            <person name="Braasch I."/>
            <person name="Lecointre G."/>
            <person name="Bobe J."/>
            <person name="Postlethwait J.H."/>
            <person name="Berthelot C."/>
            <person name="Roest Crollius H."/>
            <person name="Guiguen Y."/>
        </authorList>
    </citation>
    <scope>NUCLEOTIDE SEQUENCE</scope>
    <source>
        <strain evidence="2">NC1722</strain>
    </source>
</reference>
<evidence type="ECO:0000313" key="3">
    <source>
        <dbReference type="Proteomes" id="UP001221898"/>
    </source>
</evidence>
<accession>A0AAD7WL34</accession>
<sequence length="104" mass="11384">MAPAAARVGPDGEAPSSRVTGTRLCPIRATAERNADIAMLTELPIRKRRAQKETKINPETEAHRVFSPFPLQLLLRGCRMAYAPTEDEGLASPMHASAHSHIDR</sequence>
<organism evidence="2 3">
    <name type="scientific">Aldrovandia affinis</name>
    <dbReference type="NCBI Taxonomy" id="143900"/>
    <lineage>
        <taxon>Eukaryota</taxon>
        <taxon>Metazoa</taxon>
        <taxon>Chordata</taxon>
        <taxon>Craniata</taxon>
        <taxon>Vertebrata</taxon>
        <taxon>Euteleostomi</taxon>
        <taxon>Actinopterygii</taxon>
        <taxon>Neopterygii</taxon>
        <taxon>Teleostei</taxon>
        <taxon>Notacanthiformes</taxon>
        <taxon>Halosauridae</taxon>
        <taxon>Aldrovandia</taxon>
    </lineage>
</organism>
<dbReference type="AlphaFoldDB" id="A0AAD7WL34"/>
<dbReference type="Proteomes" id="UP001221898">
    <property type="component" value="Unassembled WGS sequence"/>
</dbReference>
<keyword evidence="3" id="KW-1185">Reference proteome</keyword>
<gene>
    <name evidence="2" type="ORF">AAFF_G00394340</name>
</gene>
<comment type="caution">
    <text evidence="2">The sequence shown here is derived from an EMBL/GenBank/DDBJ whole genome shotgun (WGS) entry which is preliminary data.</text>
</comment>
<evidence type="ECO:0000256" key="1">
    <source>
        <dbReference type="SAM" id="MobiDB-lite"/>
    </source>
</evidence>
<dbReference type="EMBL" id="JAINUG010000075">
    <property type="protein sequence ID" value="KAJ8400665.1"/>
    <property type="molecule type" value="Genomic_DNA"/>
</dbReference>